<keyword evidence="1" id="KW-1133">Transmembrane helix</keyword>
<keyword evidence="3" id="KW-1185">Reference proteome</keyword>
<evidence type="ECO:0000313" key="2">
    <source>
        <dbReference type="EMBL" id="CAH2717325.1"/>
    </source>
</evidence>
<evidence type="ECO:0000313" key="3">
    <source>
        <dbReference type="Proteomes" id="UP000838308"/>
    </source>
</evidence>
<feature type="transmembrane region" description="Helical" evidence="1">
    <location>
        <begin position="6"/>
        <end position="27"/>
    </location>
</feature>
<keyword evidence="1" id="KW-0812">Transmembrane</keyword>
<protein>
    <submittedName>
        <fullName evidence="2">Uncharacterized protein</fullName>
    </submittedName>
</protein>
<comment type="caution">
    <text evidence="2">The sequence shown here is derived from an EMBL/GenBank/DDBJ whole genome shotgun (WGS) entry which is preliminary data.</text>
</comment>
<sequence>MEFNSNFYANFVILRGLFLFLCQYRILASSVYNGIIAWESARNDISRVSGRSRFLLCLMKFRKGKK</sequence>
<proteinExistence type="predicted"/>
<reference evidence="2" key="1">
    <citation type="submission" date="2022-04" db="EMBL/GenBank/DDBJ databases">
        <authorList>
            <person name="Criscuolo A."/>
        </authorList>
    </citation>
    <scope>NUCLEOTIDE SEQUENCE</scope>
    <source>
        <strain evidence="2">CIP111895</strain>
    </source>
</reference>
<dbReference type="EMBL" id="CALBWS010000044">
    <property type="protein sequence ID" value="CAH2717325.1"/>
    <property type="molecule type" value="Genomic_DNA"/>
</dbReference>
<evidence type="ECO:0000256" key="1">
    <source>
        <dbReference type="SAM" id="Phobius"/>
    </source>
</evidence>
<keyword evidence="1" id="KW-0472">Membrane</keyword>
<name>A0ABM9EX98_9BACI</name>
<gene>
    <name evidence="2" type="ORF">BACCIP111895_04517</name>
</gene>
<organism evidence="2 3">
    <name type="scientific">Neobacillus rhizosphaerae</name>
    <dbReference type="NCBI Taxonomy" id="2880965"/>
    <lineage>
        <taxon>Bacteria</taxon>
        <taxon>Bacillati</taxon>
        <taxon>Bacillota</taxon>
        <taxon>Bacilli</taxon>
        <taxon>Bacillales</taxon>
        <taxon>Bacillaceae</taxon>
        <taxon>Neobacillus</taxon>
    </lineage>
</organism>
<accession>A0ABM9EX98</accession>
<dbReference type="Proteomes" id="UP000838308">
    <property type="component" value="Unassembled WGS sequence"/>
</dbReference>